<dbReference type="Ensembl" id="ENSSRHT00000025147.1">
    <property type="protein sequence ID" value="ENSSRHP00000024416.1"/>
    <property type="gene ID" value="ENSSRHG00000012827.1"/>
</dbReference>
<evidence type="ECO:0000256" key="3">
    <source>
        <dbReference type="ARBA" id="ARBA00022670"/>
    </source>
</evidence>
<dbReference type="GO" id="GO:0070139">
    <property type="term" value="F:SUMO-specific endopeptidase activity"/>
    <property type="evidence" value="ECO:0007669"/>
    <property type="project" value="TreeGrafter"/>
</dbReference>
<dbReference type="GO" id="GO:0005737">
    <property type="term" value="C:cytoplasm"/>
    <property type="evidence" value="ECO:0007669"/>
    <property type="project" value="TreeGrafter"/>
</dbReference>
<dbReference type="GO" id="GO:0006508">
    <property type="term" value="P:proteolysis"/>
    <property type="evidence" value="ECO:0007669"/>
    <property type="project" value="UniProtKB-KW"/>
</dbReference>
<proteinExistence type="inferred from homology"/>
<evidence type="ECO:0000256" key="4">
    <source>
        <dbReference type="ARBA" id="ARBA00022786"/>
    </source>
</evidence>
<dbReference type="PROSITE" id="PS50600">
    <property type="entry name" value="ULP_PROTEASE"/>
    <property type="match status" value="1"/>
</dbReference>
<keyword evidence="3" id="KW-0645">Protease</keyword>
<keyword evidence="8" id="KW-1185">Reference proteome</keyword>
<dbReference type="InterPro" id="IPR051947">
    <property type="entry name" value="Sentrin-specific_protease"/>
</dbReference>
<evidence type="ECO:0000256" key="2">
    <source>
        <dbReference type="ARBA" id="ARBA00022553"/>
    </source>
</evidence>
<dbReference type="InterPro" id="IPR038765">
    <property type="entry name" value="Papain-like_cys_pep_sf"/>
</dbReference>
<dbReference type="Gene3D" id="3.40.395.10">
    <property type="entry name" value="Adenoviral Proteinase, Chain A"/>
    <property type="match status" value="1"/>
</dbReference>
<keyword evidence="4" id="KW-0833">Ubl conjugation pathway</keyword>
<organism evidence="7 8">
    <name type="scientific">Sinocyclocheilus rhinocerous</name>
    <dbReference type="NCBI Taxonomy" id="307959"/>
    <lineage>
        <taxon>Eukaryota</taxon>
        <taxon>Metazoa</taxon>
        <taxon>Chordata</taxon>
        <taxon>Craniata</taxon>
        <taxon>Vertebrata</taxon>
        <taxon>Euteleostomi</taxon>
        <taxon>Actinopterygii</taxon>
        <taxon>Neopterygii</taxon>
        <taxon>Teleostei</taxon>
        <taxon>Ostariophysi</taxon>
        <taxon>Cypriniformes</taxon>
        <taxon>Cyprinidae</taxon>
        <taxon>Cyprininae</taxon>
        <taxon>Sinocyclocheilus</taxon>
    </lineage>
</organism>
<dbReference type="PANTHER" id="PTHR46896:SF2">
    <property type="entry name" value="SENTRIN-SPECIFIC PROTEASE 7"/>
    <property type="match status" value="1"/>
</dbReference>
<keyword evidence="5" id="KW-0378">Hydrolase</keyword>
<dbReference type="Pfam" id="PF02902">
    <property type="entry name" value="Peptidase_C48"/>
    <property type="match status" value="1"/>
</dbReference>
<comment type="similarity">
    <text evidence="1">Belongs to the peptidase C48 family.</text>
</comment>
<reference evidence="7" key="2">
    <citation type="submission" date="2025-09" db="UniProtKB">
        <authorList>
            <consortium name="Ensembl"/>
        </authorList>
    </citation>
    <scope>IDENTIFICATION</scope>
</reference>
<dbReference type="InterPro" id="IPR003653">
    <property type="entry name" value="Peptidase_C48_C"/>
</dbReference>
<dbReference type="AlphaFoldDB" id="A0A673HER8"/>
<dbReference type="PANTHER" id="PTHR46896">
    <property type="entry name" value="SENTRIN-SPECIFIC PROTEASE"/>
    <property type="match status" value="1"/>
</dbReference>
<evidence type="ECO:0000313" key="7">
    <source>
        <dbReference type="Ensembl" id="ENSSRHP00000024416.1"/>
    </source>
</evidence>
<feature type="domain" description="Ubiquitin-like protease family profile" evidence="6">
    <location>
        <begin position="27"/>
        <end position="305"/>
    </location>
</feature>
<sequence length="378" mass="44056">VGAQTLTFPGPSERLIQYPPPPSKGGITVTTEDLECLKDGEFLNDVVIDFYLKYLLLERADKDVAERSHIFSSFFYKQLTRKNTSSQYRRHQRVRTWTRHVDIFSKDYLFIPVNHEAHWYLVVICFPGLERLECVPWRNKGHVSQDKSQTAKASSSDGSCVFLGLHSTQLHKRDRLQEVPIFNPSSSSYTQQHQYYNCATTIENIMGQILFHASVYVRLVSDPVVCLFPWFALRPCILVMDSLKLSNYQRIYMLLREYLQVEWEVRKGSTRAFTSESISGSLCRVPLQDNSSDCGLYLLQYVESFLQNPVVHFDPPLRLEHWFPRNQVRRKREELRELVLRLYRRQGGGAEQSFLSHNPSFLSRNCKFLSHSSDLRCV</sequence>
<protein>
    <submittedName>
        <fullName evidence="7">SUMO specific peptidase 7b</fullName>
    </submittedName>
</protein>
<accession>A0A673HER8</accession>
<keyword evidence="2" id="KW-0597">Phosphoprotein</keyword>
<evidence type="ECO:0000313" key="8">
    <source>
        <dbReference type="Proteomes" id="UP000472270"/>
    </source>
</evidence>
<evidence type="ECO:0000256" key="1">
    <source>
        <dbReference type="ARBA" id="ARBA00005234"/>
    </source>
</evidence>
<evidence type="ECO:0000256" key="5">
    <source>
        <dbReference type="ARBA" id="ARBA00022801"/>
    </source>
</evidence>
<name>A0A673HER8_9TELE</name>
<dbReference type="GO" id="GO:0005634">
    <property type="term" value="C:nucleus"/>
    <property type="evidence" value="ECO:0007669"/>
    <property type="project" value="TreeGrafter"/>
</dbReference>
<reference evidence="7" key="1">
    <citation type="submission" date="2025-08" db="UniProtKB">
        <authorList>
            <consortium name="Ensembl"/>
        </authorList>
    </citation>
    <scope>IDENTIFICATION</scope>
</reference>
<evidence type="ECO:0000259" key="6">
    <source>
        <dbReference type="PROSITE" id="PS50600"/>
    </source>
</evidence>
<dbReference type="SUPFAM" id="SSF54001">
    <property type="entry name" value="Cysteine proteinases"/>
    <property type="match status" value="1"/>
</dbReference>
<dbReference type="GO" id="GO:0016926">
    <property type="term" value="P:protein desumoylation"/>
    <property type="evidence" value="ECO:0007669"/>
    <property type="project" value="TreeGrafter"/>
</dbReference>
<dbReference type="Proteomes" id="UP000472270">
    <property type="component" value="Unassembled WGS sequence"/>
</dbReference>